<feature type="transmembrane region" description="Helical" evidence="7">
    <location>
        <begin position="384"/>
        <end position="408"/>
    </location>
</feature>
<dbReference type="SUPFAM" id="SSF103473">
    <property type="entry name" value="MFS general substrate transporter"/>
    <property type="match status" value="1"/>
</dbReference>
<dbReference type="GO" id="GO:0022857">
    <property type="term" value="F:transmembrane transporter activity"/>
    <property type="evidence" value="ECO:0007669"/>
    <property type="project" value="InterPro"/>
</dbReference>
<proteinExistence type="inferred from homology"/>
<evidence type="ECO:0000256" key="3">
    <source>
        <dbReference type="ARBA" id="ARBA00022692"/>
    </source>
</evidence>
<sequence length="448" mass="49402">MPLLCLVYMIQFLDKVALSYASIMGLRQDTNLTLSQYSWLGSIFYIGYLVGEWPTNYALQRLPLAKWSSANIFVWGGVVACLAACHNFTGLMIARFFLGALESCITPSFSLVTSQWYLKREQGTRTGIWFSCNALSMIFGSVMAWGFARADARNSFSIEGWRVLFLFLGAVTMALGAILAVFLPDSPLNARFLSEQEKVMAVERIRSNNSGIGNKAWKFYQFKEALVDPLTWLYCLVSITLNIPNGGVTTFFSIIISDMGYDKITALLYGAPTGAVVMVGVLGVMYLGDRTGKRMLCGSIGCLIGLMGILLLWQLPMANKTGRLIGYYFVSVQIGGFTSVLSLISSNVAGSTKKSTVMALYMIFYAVGNLIGPQTYLAQDAPRYATALIVCTACIIVAVLAMLCIWAVNIRRNRANEAICADPSYVAKQNQEFLDLTDRENPAFYYTC</sequence>
<keyword evidence="10" id="KW-1185">Reference proteome</keyword>
<dbReference type="InterPro" id="IPR036259">
    <property type="entry name" value="MFS_trans_sf"/>
</dbReference>
<keyword evidence="5 7" id="KW-0472">Membrane</keyword>
<evidence type="ECO:0000313" key="9">
    <source>
        <dbReference type="EMBL" id="ORY54993.1"/>
    </source>
</evidence>
<keyword evidence="4 7" id="KW-1133">Transmembrane helix</keyword>
<dbReference type="InterPro" id="IPR011701">
    <property type="entry name" value="MFS"/>
</dbReference>
<evidence type="ECO:0000313" key="10">
    <source>
        <dbReference type="Proteomes" id="UP000193467"/>
    </source>
</evidence>
<dbReference type="FunCoup" id="A0A1Y2D6S6">
    <property type="interactions" value="58"/>
</dbReference>
<accession>A0A1Y2D6S6</accession>
<dbReference type="OrthoDB" id="6730379at2759"/>
<dbReference type="Pfam" id="PF07690">
    <property type="entry name" value="MFS_1"/>
    <property type="match status" value="1"/>
</dbReference>
<feature type="transmembrane region" description="Helical" evidence="7">
    <location>
        <begin position="268"/>
        <end position="288"/>
    </location>
</feature>
<feature type="transmembrane region" description="Helical" evidence="7">
    <location>
        <begin position="37"/>
        <end position="59"/>
    </location>
</feature>
<evidence type="ECO:0000256" key="4">
    <source>
        <dbReference type="ARBA" id="ARBA00022989"/>
    </source>
</evidence>
<dbReference type="Gene3D" id="1.20.1250.20">
    <property type="entry name" value="MFS general substrate transporter like domains"/>
    <property type="match status" value="2"/>
</dbReference>
<comment type="similarity">
    <text evidence="6">Belongs to the major facilitator superfamily. Allantoate permease family.</text>
</comment>
<reference evidence="9 10" key="1">
    <citation type="submission" date="2016-07" db="EMBL/GenBank/DDBJ databases">
        <title>Pervasive Adenine N6-methylation of Active Genes in Fungi.</title>
        <authorList>
            <consortium name="DOE Joint Genome Institute"/>
            <person name="Mondo S.J."/>
            <person name="Dannebaum R.O."/>
            <person name="Kuo R.C."/>
            <person name="Labutti K."/>
            <person name="Haridas S."/>
            <person name="Kuo A."/>
            <person name="Salamov A."/>
            <person name="Ahrendt S.R."/>
            <person name="Lipzen A."/>
            <person name="Sullivan W."/>
            <person name="Andreopoulos W.B."/>
            <person name="Clum A."/>
            <person name="Lindquist E."/>
            <person name="Daum C."/>
            <person name="Ramamoorthy G.K."/>
            <person name="Gryganskyi A."/>
            <person name="Culley D."/>
            <person name="Magnuson J.K."/>
            <person name="James T.Y."/>
            <person name="O'Malley M.A."/>
            <person name="Stajich J.E."/>
            <person name="Spatafora J.W."/>
            <person name="Visel A."/>
            <person name="Grigoriev I.V."/>
        </authorList>
    </citation>
    <scope>NUCLEOTIDE SEQUENCE [LARGE SCALE GENOMIC DNA]</scope>
    <source>
        <strain evidence="9 10">62-1032</strain>
    </source>
</reference>
<dbReference type="PANTHER" id="PTHR43791:SF1">
    <property type="entry name" value="ALLANTOATE PERMEASE"/>
    <property type="match status" value="1"/>
</dbReference>
<evidence type="ECO:0000256" key="1">
    <source>
        <dbReference type="ARBA" id="ARBA00004141"/>
    </source>
</evidence>
<dbReference type="AlphaFoldDB" id="A0A1Y2D6S6"/>
<evidence type="ECO:0000256" key="2">
    <source>
        <dbReference type="ARBA" id="ARBA00022448"/>
    </source>
</evidence>
<evidence type="ECO:0000259" key="8">
    <source>
        <dbReference type="PROSITE" id="PS50850"/>
    </source>
</evidence>
<evidence type="ECO:0000256" key="7">
    <source>
        <dbReference type="SAM" id="Phobius"/>
    </source>
</evidence>
<dbReference type="FunFam" id="1.20.1250.20:FF:000064">
    <property type="entry name" value="MFS allantoate transporter"/>
    <property type="match status" value="1"/>
</dbReference>
<feature type="transmembrane region" description="Helical" evidence="7">
    <location>
        <begin position="295"/>
        <end position="313"/>
    </location>
</feature>
<protein>
    <submittedName>
        <fullName evidence="9">Putative MFS allantoate transporter</fullName>
    </submittedName>
</protein>
<dbReference type="EMBL" id="MCGR01000093">
    <property type="protein sequence ID" value="ORY54993.1"/>
    <property type="molecule type" value="Genomic_DNA"/>
</dbReference>
<gene>
    <name evidence="9" type="ORF">BCR35DRAFT_223278</name>
</gene>
<dbReference type="InParanoid" id="A0A1Y2D6S6"/>
<feature type="domain" description="Major facilitator superfamily (MFS) profile" evidence="8">
    <location>
        <begin position="1"/>
        <end position="410"/>
    </location>
</feature>
<dbReference type="Proteomes" id="UP000193467">
    <property type="component" value="Unassembled WGS sequence"/>
</dbReference>
<dbReference type="InterPro" id="IPR020846">
    <property type="entry name" value="MFS_dom"/>
</dbReference>
<keyword evidence="2" id="KW-0813">Transport</keyword>
<feature type="transmembrane region" description="Helical" evidence="7">
    <location>
        <begin position="130"/>
        <end position="148"/>
    </location>
</feature>
<evidence type="ECO:0000256" key="6">
    <source>
        <dbReference type="ARBA" id="ARBA00037968"/>
    </source>
</evidence>
<keyword evidence="3 7" id="KW-0812">Transmembrane</keyword>
<dbReference type="GO" id="GO:0016020">
    <property type="term" value="C:membrane"/>
    <property type="evidence" value="ECO:0007669"/>
    <property type="project" value="UniProtKB-SubCell"/>
</dbReference>
<feature type="transmembrane region" description="Helical" evidence="7">
    <location>
        <begin position="356"/>
        <end position="372"/>
    </location>
</feature>
<feature type="transmembrane region" description="Helical" evidence="7">
    <location>
        <begin position="71"/>
        <end position="90"/>
    </location>
</feature>
<dbReference type="STRING" id="106004.A0A1Y2D6S6"/>
<evidence type="ECO:0000256" key="5">
    <source>
        <dbReference type="ARBA" id="ARBA00023136"/>
    </source>
</evidence>
<name>A0A1Y2D6S6_9BASI</name>
<comment type="subcellular location">
    <subcellularLocation>
        <location evidence="1">Membrane</location>
        <topology evidence="1">Multi-pass membrane protein</topology>
    </subcellularLocation>
</comment>
<feature type="transmembrane region" description="Helical" evidence="7">
    <location>
        <begin position="325"/>
        <end position="344"/>
    </location>
</feature>
<comment type="caution">
    <text evidence="9">The sequence shown here is derived from an EMBL/GenBank/DDBJ whole genome shotgun (WGS) entry which is preliminary data.</text>
</comment>
<dbReference type="PANTHER" id="PTHR43791">
    <property type="entry name" value="PERMEASE-RELATED"/>
    <property type="match status" value="1"/>
</dbReference>
<dbReference type="PROSITE" id="PS50850">
    <property type="entry name" value="MFS"/>
    <property type="match status" value="1"/>
</dbReference>
<feature type="transmembrane region" description="Helical" evidence="7">
    <location>
        <begin position="160"/>
        <end position="183"/>
    </location>
</feature>
<organism evidence="9 10">
    <name type="scientific">Leucosporidium creatinivorum</name>
    <dbReference type="NCBI Taxonomy" id="106004"/>
    <lineage>
        <taxon>Eukaryota</taxon>
        <taxon>Fungi</taxon>
        <taxon>Dikarya</taxon>
        <taxon>Basidiomycota</taxon>
        <taxon>Pucciniomycotina</taxon>
        <taxon>Microbotryomycetes</taxon>
        <taxon>Leucosporidiales</taxon>
        <taxon>Leucosporidium</taxon>
    </lineage>
</organism>